<evidence type="ECO:0000256" key="6">
    <source>
        <dbReference type="ARBA" id="ARBA00048640"/>
    </source>
</evidence>
<name>A0ABW5WXC7_9STAP</name>
<reference evidence="10" key="1">
    <citation type="journal article" date="2019" name="Int. J. Syst. Evol. Microbiol.">
        <title>The Global Catalogue of Microorganisms (GCM) 10K type strain sequencing project: providing services to taxonomists for standard genome sequencing and annotation.</title>
        <authorList>
            <consortium name="The Broad Institute Genomics Platform"/>
            <consortium name="The Broad Institute Genome Sequencing Center for Infectious Disease"/>
            <person name="Wu L."/>
            <person name="Ma J."/>
        </authorList>
    </citation>
    <scope>NUCLEOTIDE SEQUENCE [LARGE SCALE GENOMIC DNA]</scope>
    <source>
        <strain evidence="10">KCTC 33575</strain>
    </source>
</reference>
<dbReference type="InterPro" id="IPR015815">
    <property type="entry name" value="HIBADH-related"/>
</dbReference>
<dbReference type="InterPro" id="IPR008927">
    <property type="entry name" value="6-PGluconate_DH-like_C_sf"/>
</dbReference>
<dbReference type="RefSeq" id="WP_377773708.1">
    <property type="nucleotide sequence ID" value="NZ_JBHUOQ010000003.1"/>
</dbReference>
<dbReference type="Pfam" id="PF03446">
    <property type="entry name" value="NAD_binding_2"/>
    <property type="match status" value="1"/>
</dbReference>
<accession>A0ABW5WXC7</accession>
<dbReference type="Gene3D" id="3.40.50.720">
    <property type="entry name" value="NAD(P)-binding Rossmann-like Domain"/>
    <property type="match status" value="1"/>
</dbReference>
<keyword evidence="10" id="KW-1185">Reference proteome</keyword>
<dbReference type="Gene3D" id="1.10.1040.10">
    <property type="entry name" value="N-(1-d-carboxylethyl)-l-norvaline Dehydrogenase, domain 2"/>
    <property type="match status" value="1"/>
</dbReference>
<dbReference type="PANTHER" id="PTHR43060">
    <property type="entry name" value="3-HYDROXYISOBUTYRATE DEHYDROGENASE-LIKE 1, MITOCHONDRIAL-RELATED"/>
    <property type="match status" value="1"/>
</dbReference>
<comment type="caution">
    <text evidence="9">The sequence shown here is derived from an EMBL/GenBank/DDBJ whole genome shotgun (WGS) entry which is preliminary data.</text>
</comment>
<dbReference type="SUPFAM" id="SSF48179">
    <property type="entry name" value="6-phosphogluconate dehydrogenase C-terminal domain-like"/>
    <property type="match status" value="1"/>
</dbReference>
<sequence>MGNIGIIGCGLMGSGIAGNYLKNKDTVYVYDINASAVEALKEKGAKGAVSIQELAGVSDFVILSLASPELIRTIVAGEDGLIDHMKRGSFILDMSTNDVEYTREMHQAAAAKDVHFFDCPLSGGPEGAVRGELTVMAGGDEAQFEEVKTVLDVIGKNIQYVGESGSGQVAKLCNNMVVAGIVSLIGEALAVGRENGVDERTLAGIFQNGSAASKVMDVFGVNMLDESYDNVKFSLDNLKKDTGLYKRLKDSGALGDALSDEVNHLVESCARQGFGGLDSSVIHHVIKKTF</sequence>
<comment type="catalytic activity">
    <reaction evidence="6">
        <text>6-phospho-D-gluconate + NADP(+) = D-ribulose 5-phosphate + CO2 + NADPH</text>
        <dbReference type="Rhea" id="RHEA:10116"/>
        <dbReference type="ChEBI" id="CHEBI:16526"/>
        <dbReference type="ChEBI" id="CHEBI:57783"/>
        <dbReference type="ChEBI" id="CHEBI:58121"/>
        <dbReference type="ChEBI" id="CHEBI:58349"/>
        <dbReference type="ChEBI" id="CHEBI:58759"/>
        <dbReference type="EC" id="1.1.1.44"/>
    </reaction>
</comment>
<comment type="similarity">
    <text evidence="1">Belongs to the HIBADH-related family.</text>
</comment>
<dbReference type="EC" id="1.1.1.44" evidence="2"/>
<organism evidence="9 10">
    <name type="scientific">Corticicoccus populi</name>
    <dbReference type="NCBI Taxonomy" id="1812821"/>
    <lineage>
        <taxon>Bacteria</taxon>
        <taxon>Bacillati</taxon>
        <taxon>Bacillota</taxon>
        <taxon>Bacilli</taxon>
        <taxon>Bacillales</taxon>
        <taxon>Staphylococcaceae</taxon>
        <taxon>Corticicoccus</taxon>
    </lineage>
</organism>
<keyword evidence="5" id="KW-0520">NAD</keyword>
<evidence type="ECO:0000313" key="10">
    <source>
        <dbReference type="Proteomes" id="UP001597519"/>
    </source>
</evidence>
<evidence type="ECO:0000256" key="4">
    <source>
        <dbReference type="ARBA" id="ARBA00023002"/>
    </source>
</evidence>
<dbReference type="Proteomes" id="UP001597519">
    <property type="component" value="Unassembled WGS sequence"/>
</dbReference>
<protein>
    <recommendedName>
        <fullName evidence="3">6-phosphogluconate dehydrogenase, decarboxylating</fullName>
        <ecNumber evidence="2">1.1.1.44</ecNumber>
    </recommendedName>
</protein>
<dbReference type="EMBL" id="JBHUOQ010000003">
    <property type="protein sequence ID" value="MFD2830560.1"/>
    <property type="molecule type" value="Genomic_DNA"/>
</dbReference>
<dbReference type="InterPro" id="IPR013328">
    <property type="entry name" value="6PGD_dom2"/>
</dbReference>
<dbReference type="SUPFAM" id="SSF51735">
    <property type="entry name" value="NAD(P)-binding Rossmann-fold domains"/>
    <property type="match status" value="1"/>
</dbReference>
<dbReference type="InterPro" id="IPR006115">
    <property type="entry name" value="6PGDH_NADP-bd"/>
</dbReference>
<dbReference type="InterPro" id="IPR029154">
    <property type="entry name" value="HIBADH-like_NADP-bd"/>
</dbReference>
<feature type="domain" description="3-hydroxyisobutyrate dehydrogenase-like NAD-binding" evidence="8">
    <location>
        <begin position="165"/>
        <end position="282"/>
    </location>
</feature>
<evidence type="ECO:0000256" key="5">
    <source>
        <dbReference type="ARBA" id="ARBA00023027"/>
    </source>
</evidence>
<evidence type="ECO:0000259" key="7">
    <source>
        <dbReference type="Pfam" id="PF03446"/>
    </source>
</evidence>
<evidence type="ECO:0000256" key="3">
    <source>
        <dbReference type="ARBA" id="ARBA00018193"/>
    </source>
</evidence>
<dbReference type="PIRSF" id="PIRSF000103">
    <property type="entry name" value="HIBADH"/>
    <property type="match status" value="1"/>
</dbReference>
<evidence type="ECO:0000256" key="1">
    <source>
        <dbReference type="ARBA" id="ARBA00009080"/>
    </source>
</evidence>
<dbReference type="GO" id="GO:0016491">
    <property type="term" value="F:oxidoreductase activity"/>
    <property type="evidence" value="ECO:0007669"/>
    <property type="project" value="UniProtKB-KW"/>
</dbReference>
<keyword evidence="4 9" id="KW-0560">Oxidoreductase</keyword>
<dbReference type="InterPro" id="IPR036291">
    <property type="entry name" value="NAD(P)-bd_dom_sf"/>
</dbReference>
<gene>
    <name evidence="9" type="ORF">ACFSX4_08810</name>
</gene>
<evidence type="ECO:0000256" key="2">
    <source>
        <dbReference type="ARBA" id="ARBA00013011"/>
    </source>
</evidence>
<dbReference type="Pfam" id="PF14833">
    <property type="entry name" value="NAD_binding_11"/>
    <property type="match status" value="1"/>
</dbReference>
<dbReference type="PANTHER" id="PTHR43060:SF15">
    <property type="entry name" value="3-HYDROXYISOBUTYRATE DEHYDROGENASE-LIKE 1, MITOCHONDRIAL-RELATED"/>
    <property type="match status" value="1"/>
</dbReference>
<feature type="domain" description="6-phosphogluconate dehydrogenase NADP-binding" evidence="7">
    <location>
        <begin position="3"/>
        <end position="162"/>
    </location>
</feature>
<proteinExistence type="inferred from homology"/>
<evidence type="ECO:0000259" key="8">
    <source>
        <dbReference type="Pfam" id="PF14833"/>
    </source>
</evidence>
<evidence type="ECO:0000313" key="9">
    <source>
        <dbReference type="EMBL" id="MFD2830560.1"/>
    </source>
</evidence>